<dbReference type="Gene3D" id="3.40.50.1820">
    <property type="entry name" value="alpha/beta hydrolase"/>
    <property type="match status" value="1"/>
</dbReference>
<protein>
    <recommendedName>
        <fullName evidence="2">AB hydrolase-1 domain-containing protein</fullName>
    </recommendedName>
</protein>
<dbReference type="InterPro" id="IPR000639">
    <property type="entry name" value="Epox_hydrolase-like"/>
</dbReference>
<dbReference type="PRINTS" id="PR00412">
    <property type="entry name" value="EPOXHYDRLASE"/>
</dbReference>
<gene>
    <name evidence="1" type="ORF">ASTO00021_LOCUS1717</name>
</gene>
<dbReference type="AlphaFoldDB" id="A0A7S3LIS5"/>
<dbReference type="InterPro" id="IPR029058">
    <property type="entry name" value="AB_hydrolase_fold"/>
</dbReference>
<proteinExistence type="predicted"/>
<dbReference type="EMBL" id="HBIN01002582">
    <property type="protein sequence ID" value="CAE0431380.1"/>
    <property type="molecule type" value="Transcribed_RNA"/>
</dbReference>
<evidence type="ECO:0008006" key="2">
    <source>
        <dbReference type="Google" id="ProtNLM"/>
    </source>
</evidence>
<organism evidence="1">
    <name type="scientific">Aplanochytrium stocchinoi</name>
    <dbReference type="NCBI Taxonomy" id="215587"/>
    <lineage>
        <taxon>Eukaryota</taxon>
        <taxon>Sar</taxon>
        <taxon>Stramenopiles</taxon>
        <taxon>Bigyra</taxon>
        <taxon>Labyrinthulomycetes</taxon>
        <taxon>Thraustochytrida</taxon>
        <taxon>Thraustochytriidae</taxon>
        <taxon>Aplanochytrium</taxon>
    </lineage>
</organism>
<dbReference type="SUPFAM" id="SSF53474">
    <property type="entry name" value="alpha/beta-Hydrolases"/>
    <property type="match status" value="1"/>
</dbReference>
<sequence>MSLSFEQVKLTNIHYYILQWLCGGAAGKKLSVGIPALMVAASDDAVLTPSMVESLRMSDWIPSLETKYIQDAGHWVLQEKPDQVNTILKEWLNKLNQNSRL</sequence>
<accession>A0A7S3LIS5</accession>
<reference evidence="1" key="1">
    <citation type="submission" date="2021-01" db="EMBL/GenBank/DDBJ databases">
        <authorList>
            <person name="Corre E."/>
            <person name="Pelletier E."/>
            <person name="Niang G."/>
            <person name="Scheremetjew M."/>
            <person name="Finn R."/>
            <person name="Kale V."/>
            <person name="Holt S."/>
            <person name="Cochrane G."/>
            <person name="Meng A."/>
            <person name="Brown T."/>
            <person name="Cohen L."/>
        </authorList>
    </citation>
    <scope>NUCLEOTIDE SEQUENCE</scope>
    <source>
        <strain evidence="1">GSBS06</strain>
    </source>
</reference>
<dbReference type="GO" id="GO:0003824">
    <property type="term" value="F:catalytic activity"/>
    <property type="evidence" value="ECO:0007669"/>
    <property type="project" value="InterPro"/>
</dbReference>
<evidence type="ECO:0000313" key="1">
    <source>
        <dbReference type="EMBL" id="CAE0431380.1"/>
    </source>
</evidence>
<name>A0A7S3LIS5_9STRA</name>